<evidence type="ECO:0000313" key="4">
    <source>
        <dbReference type="Proteomes" id="UP000179279"/>
    </source>
</evidence>
<evidence type="ECO:0000256" key="1">
    <source>
        <dbReference type="ARBA" id="ARBA00006068"/>
    </source>
</evidence>
<dbReference type="InterPro" id="IPR050922">
    <property type="entry name" value="LytR/CpsA/Psr_CW_biosynth"/>
</dbReference>
<accession>A0A1G1WTP6</accession>
<dbReference type="Proteomes" id="UP000179279">
    <property type="component" value="Unassembled WGS sequence"/>
</dbReference>
<dbReference type="PANTHER" id="PTHR33392">
    <property type="entry name" value="POLYISOPRENYL-TEICHOIC ACID--PEPTIDOGLYCAN TEICHOIC ACID TRANSFERASE TAGU"/>
    <property type="match status" value="1"/>
</dbReference>
<dbReference type="AlphaFoldDB" id="A0A1G1WTP6"/>
<dbReference type="EMBL" id="MHDA01000037">
    <property type="protein sequence ID" value="OGY31112.1"/>
    <property type="molecule type" value="Genomic_DNA"/>
</dbReference>
<feature type="domain" description="Cell envelope-related transcriptional attenuator" evidence="2">
    <location>
        <begin position="1"/>
        <end position="40"/>
    </location>
</feature>
<dbReference type="Pfam" id="PF03816">
    <property type="entry name" value="LytR_cpsA_psr"/>
    <property type="match status" value="1"/>
</dbReference>
<dbReference type="PANTHER" id="PTHR33392:SF6">
    <property type="entry name" value="POLYISOPRENYL-TEICHOIC ACID--PEPTIDOGLYCAN TEICHOIC ACID TRANSFERASE TAGU"/>
    <property type="match status" value="1"/>
</dbReference>
<protein>
    <recommendedName>
        <fullName evidence="2">Cell envelope-related transcriptional attenuator domain-containing protein</fullName>
    </recommendedName>
</protein>
<name>A0A1G1WTP6_9BACT</name>
<evidence type="ECO:0000313" key="3">
    <source>
        <dbReference type="EMBL" id="OGY31112.1"/>
    </source>
</evidence>
<comment type="similarity">
    <text evidence="1">Belongs to the LytR/CpsA/Psr (LCP) family.</text>
</comment>
<gene>
    <name evidence="3" type="ORF">A3A57_01820</name>
</gene>
<proteinExistence type="inferred from homology"/>
<dbReference type="Gene3D" id="3.40.630.190">
    <property type="entry name" value="LCP protein"/>
    <property type="match status" value="1"/>
</dbReference>
<organism evidence="3 4">
    <name type="scientific">Candidatus Woykebacteria bacterium RIFCSPLOWO2_01_FULL_41_12</name>
    <dbReference type="NCBI Taxonomy" id="1802604"/>
    <lineage>
        <taxon>Bacteria</taxon>
        <taxon>Candidatus Woykeibacteriota</taxon>
    </lineage>
</organism>
<sequence>MDGKTALGFVRSRSGTNGEGSDFARARRQQKVIEAVIKRALSLENILNPITLNSLFREFGESVETDFDLVVIPQVIKLAKEFDLSEMKTFVLDTSSNLMIIPNSGQYGGAYVIVPKNNDWRPVKLKIKEFLTPVQENTQEKQK</sequence>
<dbReference type="InterPro" id="IPR004474">
    <property type="entry name" value="LytR_CpsA_psr"/>
</dbReference>
<comment type="caution">
    <text evidence="3">The sequence shown here is derived from an EMBL/GenBank/DDBJ whole genome shotgun (WGS) entry which is preliminary data.</text>
</comment>
<reference evidence="3 4" key="1">
    <citation type="journal article" date="2016" name="Nat. Commun.">
        <title>Thousands of microbial genomes shed light on interconnected biogeochemical processes in an aquifer system.</title>
        <authorList>
            <person name="Anantharaman K."/>
            <person name="Brown C.T."/>
            <person name="Hug L.A."/>
            <person name="Sharon I."/>
            <person name="Castelle C.J."/>
            <person name="Probst A.J."/>
            <person name="Thomas B.C."/>
            <person name="Singh A."/>
            <person name="Wilkins M.J."/>
            <person name="Karaoz U."/>
            <person name="Brodie E.L."/>
            <person name="Williams K.H."/>
            <person name="Hubbard S.S."/>
            <person name="Banfield J.F."/>
        </authorList>
    </citation>
    <scope>NUCLEOTIDE SEQUENCE [LARGE SCALE GENOMIC DNA]</scope>
</reference>
<evidence type="ECO:0000259" key="2">
    <source>
        <dbReference type="Pfam" id="PF03816"/>
    </source>
</evidence>